<dbReference type="EMBL" id="JADOUF010000001">
    <property type="protein sequence ID" value="MBG6137941.1"/>
    <property type="molecule type" value="Genomic_DNA"/>
</dbReference>
<gene>
    <name evidence="1" type="ORF">IW245_004135</name>
</gene>
<name>A0A8J7GV15_9ACTN</name>
<protein>
    <submittedName>
        <fullName evidence="1">Uncharacterized protein</fullName>
    </submittedName>
</protein>
<comment type="caution">
    <text evidence="1">The sequence shown here is derived from an EMBL/GenBank/DDBJ whole genome shotgun (WGS) entry which is preliminary data.</text>
</comment>
<accession>A0A8J7GV15</accession>
<dbReference type="RefSeq" id="WP_197004750.1">
    <property type="nucleotide sequence ID" value="NZ_BONS01000017.1"/>
</dbReference>
<evidence type="ECO:0000313" key="2">
    <source>
        <dbReference type="Proteomes" id="UP000622552"/>
    </source>
</evidence>
<evidence type="ECO:0000313" key="1">
    <source>
        <dbReference type="EMBL" id="MBG6137941.1"/>
    </source>
</evidence>
<proteinExistence type="predicted"/>
<reference evidence="1" key="1">
    <citation type="submission" date="2020-11" db="EMBL/GenBank/DDBJ databases">
        <title>Sequencing the genomes of 1000 actinobacteria strains.</title>
        <authorList>
            <person name="Klenk H.-P."/>
        </authorList>
    </citation>
    <scope>NUCLEOTIDE SEQUENCE</scope>
    <source>
        <strain evidence="1">DSM 45356</strain>
    </source>
</reference>
<organism evidence="1 2">
    <name type="scientific">Longispora fulva</name>
    <dbReference type="NCBI Taxonomy" id="619741"/>
    <lineage>
        <taxon>Bacteria</taxon>
        <taxon>Bacillati</taxon>
        <taxon>Actinomycetota</taxon>
        <taxon>Actinomycetes</taxon>
        <taxon>Micromonosporales</taxon>
        <taxon>Micromonosporaceae</taxon>
        <taxon>Longispora</taxon>
    </lineage>
</organism>
<dbReference type="Proteomes" id="UP000622552">
    <property type="component" value="Unassembled WGS sequence"/>
</dbReference>
<keyword evidence="2" id="KW-1185">Reference proteome</keyword>
<sequence>MTNPDRLRAAREGLVTRLATVGPLWVLDDVEAGVVTLRQSAGSDRQVTVRALGGSVRGFSYQVRLLVRQADGSWAVSVGPKSFTYPGHAIWFATTLLKSYG</sequence>
<dbReference type="AlphaFoldDB" id="A0A8J7GV15"/>